<keyword evidence="2" id="KW-0812">Transmembrane</keyword>
<feature type="compositionally biased region" description="Basic and acidic residues" evidence="1">
    <location>
        <begin position="218"/>
        <end position="227"/>
    </location>
</feature>
<feature type="region of interest" description="Disordered" evidence="1">
    <location>
        <begin position="206"/>
        <end position="227"/>
    </location>
</feature>
<dbReference type="Proteomes" id="UP001056336">
    <property type="component" value="Chromosome"/>
</dbReference>
<sequence length="227" mass="24503">MDSSTPATNGAPLVPRAGPAAPADRQLVARAVLDAARRSAGPPPASAPSPEPTAIGAFFKPRWLALHLAVVLGALTMVLLGRWQLDVSNAKHFAWQNFGYALQWWCFTAFLIFFWGRVVRDARKPPPPDETQQIAVDSSGVHRVGAGFTGPADLIVWDGSVGSEPSLYRGYIAPDSSSAPARTEDDEYRAAYNDYLWRLSLADQSDHSDPAVGGLDRPALEPDPTDR</sequence>
<proteinExistence type="predicted"/>
<accession>A0ABY4QUD5</accession>
<feature type="region of interest" description="Disordered" evidence="1">
    <location>
        <begin position="1"/>
        <end position="22"/>
    </location>
</feature>
<evidence type="ECO:0000313" key="3">
    <source>
        <dbReference type="EMBL" id="UQX86908.1"/>
    </source>
</evidence>
<protein>
    <submittedName>
        <fullName evidence="3">Uncharacterized protein</fullName>
    </submittedName>
</protein>
<evidence type="ECO:0000256" key="1">
    <source>
        <dbReference type="SAM" id="MobiDB-lite"/>
    </source>
</evidence>
<keyword evidence="2" id="KW-1133">Transmembrane helix</keyword>
<reference evidence="3" key="1">
    <citation type="journal article" date="2018" name="Int. J. Syst. Evol. Microbiol.">
        <title>Jatrophihabitans telluris sp. nov., isolated from sediment soil of lava forest wetlands and the emended description of the genus Jatrophihabitans.</title>
        <authorList>
            <person name="Lee K.C."/>
            <person name="Suh M.K."/>
            <person name="Eom M.K."/>
            <person name="Kim K.K."/>
            <person name="Kim J.S."/>
            <person name="Kim D.S."/>
            <person name="Ko S.H."/>
            <person name="Shin Y.K."/>
            <person name="Lee J.S."/>
        </authorList>
    </citation>
    <scope>NUCLEOTIDE SEQUENCE</scope>
    <source>
        <strain evidence="3">N237</strain>
    </source>
</reference>
<dbReference type="EMBL" id="CP097332">
    <property type="protein sequence ID" value="UQX86908.1"/>
    <property type="molecule type" value="Genomic_DNA"/>
</dbReference>
<gene>
    <name evidence="3" type="ORF">M6D93_11385</name>
</gene>
<name>A0ABY4QUD5_9ACTN</name>
<feature type="transmembrane region" description="Helical" evidence="2">
    <location>
        <begin position="97"/>
        <end position="116"/>
    </location>
</feature>
<reference evidence="3" key="2">
    <citation type="submission" date="2022-05" db="EMBL/GenBank/DDBJ databases">
        <authorList>
            <person name="Kim J.-S."/>
            <person name="Lee K."/>
            <person name="Suh M."/>
            <person name="Eom M."/>
            <person name="Kim J.-S."/>
            <person name="Kim D.-S."/>
            <person name="Ko S.-H."/>
            <person name="Shin Y."/>
            <person name="Lee J.-S."/>
        </authorList>
    </citation>
    <scope>NUCLEOTIDE SEQUENCE</scope>
    <source>
        <strain evidence="3">N237</strain>
    </source>
</reference>
<feature type="transmembrane region" description="Helical" evidence="2">
    <location>
        <begin position="63"/>
        <end position="85"/>
    </location>
</feature>
<keyword evidence="4" id="KW-1185">Reference proteome</keyword>
<evidence type="ECO:0000313" key="4">
    <source>
        <dbReference type="Proteomes" id="UP001056336"/>
    </source>
</evidence>
<evidence type="ECO:0000256" key="2">
    <source>
        <dbReference type="SAM" id="Phobius"/>
    </source>
</evidence>
<dbReference type="RefSeq" id="WP_249769312.1">
    <property type="nucleotide sequence ID" value="NZ_CP097332.1"/>
</dbReference>
<keyword evidence="2" id="KW-0472">Membrane</keyword>
<organism evidence="3 4">
    <name type="scientific">Jatrophihabitans telluris</name>
    <dbReference type="NCBI Taxonomy" id="2038343"/>
    <lineage>
        <taxon>Bacteria</taxon>
        <taxon>Bacillati</taxon>
        <taxon>Actinomycetota</taxon>
        <taxon>Actinomycetes</taxon>
        <taxon>Jatrophihabitantales</taxon>
        <taxon>Jatrophihabitantaceae</taxon>
        <taxon>Jatrophihabitans</taxon>
    </lineage>
</organism>